<sequence>MVRPNLRKLDDRGTRMVFIGYEQGSKAYRMYDSVVRRVCVSRDVVFNETTFWDWSSAGDGQGDNDPADYMEFSVENFTVLAYGGAAPNLAMAGEEASPPSTMDTLESASPEEVSESFAPTSGLAPGVEFVTPPSNASAGIDEAPRRYRTVANTLATTTPILYFDYGDECMLAMEEPTSFTEAEKQSC</sequence>
<dbReference type="InterPro" id="IPR057670">
    <property type="entry name" value="SH3_retrovirus"/>
</dbReference>
<dbReference type="EMBL" id="SPHZ02000005">
    <property type="protein sequence ID" value="KAF0917215.1"/>
    <property type="molecule type" value="Genomic_DNA"/>
</dbReference>
<evidence type="ECO:0000259" key="1">
    <source>
        <dbReference type="Pfam" id="PF25597"/>
    </source>
</evidence>
<gene>
    <name evidence="2" type="ORF">E2562_017118</name>
</gene>
<dbReference type="AlphaFoldDB" id="A0A6G1DWI9"/>
<dbReference type="Proteomes" id="UP000479710">
    <property type="component" value="Unassembled WGS sequence"/>
</dbReference>
<organism evidence="2 3">
    <name type="scientific">Oryza meyeriana var. granulata</name>
    <dbReference type="NCBI Taxonomy" id="110450"/>
    <lineage>
        <taxon>Eukaryota</taxon>
        <taxon>Viridiplantae</taxon>
        <taxon>Streptophyta</taxon>
        <taxon>Embryophyta</taxon>
        <taxon>Tracheophyta</taxon>
        <taxon>Spermatophyta</taxon>
        <taxon>Magnoliopsida</taxon>
        <taxon>Liliopsida</taxon>
        <taxon>Poales</taxon>
        <taxon>Poaceae</taxon>
        <taxon>BOP clade</taxon>
        <taxon>Oryzoideae</taxon>
        <taxon>Oryzeae</taxon>
        <taxon>Oryzinae</taxon>
        <taxon>Oryza</taxon>
        <taxon>Oryza meyeriana</taxon>
    </lineage>
</organism>
<evidence type="ECO:0000313" key="3">
    <source>
        <dbReference type="Proteomes" id="UP000479710"/>
    </source>
</evidence>
<accession>A0A6G1DWI9</accession>
<dbReference type="Pfam" id="PF25597">
    <property type="entry name" value="SH3_retrovirus"/>
    <property type="match status" value="1"/>
</dbReference>
<name>A0A6G1DWI9_9ORYZ</name>
<proteinExistence type="predicted"/>
<feature type="domain" description="Retroviral polymerase SH3-like" evidence="1">
    <location>
        <begin position="5"/>
        <end position="56"/>
    </location>
</feature>
<protein>
    <recommendedName>
        <fullName evidence="1">Retroviral polymerase SH3-like domain-containing protein</fullName>
    </recommendedName>
</protein>
<keyword evidence="3" id="KW-1185">Reference proteome</keyword>
<evidence type="ECO:0000313" key="2">
    <source>
        <dbReference type="EMBL" id="KAF0917215.1"/>
    </source>
</evidence>
<reference evidence="2 3" key="1">
    <citation type="submission" date="2019-11" db="EMBL/GenBank/DDBJ databases">
        <title>Whole genome sequence of Oryza granulata.</title>
        <authorList>
            <person name="Li W."/>
        </authorList>
    </citation>
    <scope>NUCLEOTIDE SEQUENCE [LARGE SCALE GENOMIC DNA]</scope>
    <source>
        <strain evidence="3">cv. Menghai</strain>
        <tissue evidence="2">Leaf</tissue>
    </source>
</reference>
<comment type="caution">
    <text evidence="2">The sequence shown here is derived from an EMBL/GenBank/DDBJ whole genome shotgun (WGS) entry which is preliminary data.</text>
</comment>